<keyword evidence="2" id="KW-0597">Phosphoprotein</keyword>
<dbReference type="Pfam" id="PF00550">
    <property type="entry name" value="PP-binding"/>
    <property type="match status" value="1"/>
</dbReference>
<dbReference type="Gene3D" id="1.10.1200.10">
    <property type="entry name" value="ACP-like"/>
    <property type="match status" value="1"/>
</dbReference>
<dbReference type="Gene3D" id="3.30.70.3290">
    <property type="match status" value="1"/>
</dbReference>
<evidence type="ECO:0000256" key="2">
    <source>
        <dbReference type="ARBA" id="ARBA00022553"/>
    </source>
</evidence>
<reference evidence="4 5" key="1">
    <citation type="journal article" date="2018" name="Gigascience">
        <title>Genomes of trombidid mites reveal novel predicted allergens and laterally-transferred genes associated with secondary metabolism.</title>
        <authorList>
            <person name="Dong X."/>
            <person name="Chaisiri K."/>
            <person name="Xia D."/>
            <person name="Armstrong S.D."/>
            <person name="Fang Y."/>
            <person name="Donnelly M.J."/>
            <person name="Kadowaki T."/>
            <person name="McGarry J.W."/>
            <person name="Darby A.C."/>
            <person name="Makepeace B.L."/>
        </authorList>
    </citation>
    <scope>NUCLEOTIDE SEQUENCE [LARGE SCALE GENOMIC DNA]</scope>
    <source>
        <strain evidence="4">UoL-WK</strain>
    </source>
</reference>
<dbReference type="Pfam" id="PF00668">
    <property type="entry name" value="Condensation"/>
    <property type="match status" value="1"/>
</dbReference>
<dbReference type="Gene3D" id="3.30.559.30">
    <property type="entry name" value="Nonribosomal peptide synthetase, condensation domain"/>
    <property type="match status" value="1"/>
</dbReference>
<dbReference type="Pfam" id="PF00501">
    <property type="entry name" value="AMP-binding"/>
    <property type="match status" value="1"/>
</dbReference>
<dbReference type="InterPro" id="IPR042099">
    <property type="entry name" value="ANL_N_sf"/>
</dbReference>
<organism evidence="4 5">
    <name type="scientific">Dinothrombium tinctorium</name>
    <dbReference type="NCBI Taxonomy" id="1965070"/>
    <lineage>
        <taxon>Eukaryota</taxon>
        <taxon>Metazoa</taxon>
        <taxon>Ecdysozoa</taxon>
        <taxon>Arthropoda</taxon>
        <taxon>Chelicerata</taxon>
        <taxon>Arachnida</taxon>
        <taxon>Acari</taxon>
        <taxon>Acariformes</taxon>
        <taxon>Trombidiformes</taxon>
        <taxon>Prostigmata</taxon>
        <taxon>Anystina</taxon>
        <taxon>Parasitengona</taxon>
        <taxon>Trombidioidea</taxon>
        <taxon>Trombidiidae</taxon>
        <taxon>Dinothrombium</taxon>
    </lineage>
</organism>
<name>A0A3S3NSD3_9ACAR</name>
<accession>A0A3S3NSD3</accession>
<sequence>MAYTLNTGREHKKFSYKALLFAENLNKFELLLNTISQHLNDIKMLSHEILSESDFESLLKDRCIFFVANSTTSRAQDAYSNEKTSNFYKIYYYAAIRMQTIPWNLIYKQKRSMVPQLPTYAFEESRFWPLDSMHSSMQNKAVNHQTEDLVSTNNEFEKKQMHMKQQISKNVSIEHILNDRILSESVSDQSCAVISCFNIPDYMFDLVGNLVGNRIDVKYWVPSLPPTVIDSILSGSGMQVFIILDIVDDELITSFMNELLLCGLKGPLLIMELNITGRKRDWSNFNIDNRSICLKIFEIEQNYLQKRTEISIDDLLNREGYMYLSSLIARNIRLMITPPISKAIVVSSENDLWKEVSGQSGTILTESQSVLQSFLLKSFENRILLISRCQNNESEVFRMMHPRDERGNLLSGLNNIDVSQCHESNDLNDLCKLLDLNIEEIVVIDSDMKQCVKNLEKHPSTLTLWFPDEKSVTEVLLDSIWSFDLNDAYFKFGKYLHQQIYSTLAYFMKKVKSCKRWIDSWPTELRKQTKINLLSPFLVDKQFQQIINESEVQNEHSSLEDVWFELLGAYPTRKSHFFNCGGDSLKAIYFVTKIRQEMQVDISLRDLFLNPKFVDLRKALKLLPKFETVDSKSMEFNAGRMSSMQTRFLLLQELTPNNTAYTECCAVFSNREHLNFDPLFSQVLKAFPILTTAVTEDENLDKFICRLPPEEVVMNSLAPTIEVDTSLSAKEEVYKLKPSFKMKNKLPLVKMQPIRITNDKICKIMVAVYMHHLLVDEVSANLLETALSSFLENRPFVYNQPEKSYCDFAHKEYLYLNSVQKQKDLEIFSEQFVSKPAESCLSFSVETWTDTKIYESKWTIFELDLNVQSLCTQLEISHFHYYFCCFLLTLRQYVGENDLIVNVPVTTRSHSFDNVFGPFLNIIMFRYEFDTSQNLKNFMLDAIANWIKVQEKNLLPYDEIISFLRDSKKITRIKTYNWFNYSLVTKNNSVYIHSKHTKFPFYVNVREKAASGVEIIIEWANGLIDDSIAQNFGASFVNAIRKITHNFDTMKEQPVLSIDVMTKEEFSQILSVYREMDPMPNSLVHRYFEKHCEAKGEKIAVVSEDRKITYQQLNKMATKIAAHLQKIIPEEEVQQKPIVVMMKRDELIVASVLAIWKIGGYFLPISDDTQQKLFQLFSDEKTETHHVLINFNEDELEVEVPTCVKLIDVRNLLANACKYEFVDKIASWSAKNTFAYVYLTSGTTGKPKRCMISHENLGVFGNACFHEYKLDTFEVIIPQWLPISFDVFINDITFALLMTGGSI</sequence>
<evidence type="ECO:0000256" key="1">
    <source>
        <dbReference type="ARBA" id="ARBA00022450"/>
    </source>
</evidence>
<evidence type="ECO:0000259" key="3">
    <source>
        <dbReference type="PROSITE" id="PS50075"/>
    </source>
</evidence>
<dbReference type="SUPFAM" id="SSF47336">
    <property type="entry name" value="ACP-like"/>
    <property type="match status" value="1"/>
</dbReference>
<dbReference type="PANTHER" id="PTHR45398:SF1">
    <property type="entry name" value="ENZYME, PUTATIVE (JCVI)-RELATED"/>
    <property type="match status" value="1"/>
</dbReference>
<dbReference type="GO" id="GO:0003824">
    <property type="term" value="F:catalytic activity"/>
    <property type="evidence" value="ECO:0007669"/>
    <property type="project" value="InterPro"/>
</dbReference>
<dbReference type="InterPro" id="IPR020845">
    <property type="entry name" value="AMP-binding_CS"/>
</dbReference>
<dbReference type="SUPFAM" id="SSF56801">
    <property type="entry name" value="Acetyl-CoA synthetase-like"/>
    <property type="match status" value="1"/>
</dbReference>
<evidence type="ECO:0000313" key="4">
    <source>
        <dbReference type="EMBL" id="RWS00855.1"/>
    </source>
</evidence>
<keyword evidence="5" id="KW-1185">Reference proteome</keyword>
<proteinExistence type="predicted"/>
<gene>
    <name evidence="4" type="ORF">B4U79_16807</name>
</gene>
<dbReference type="PANTHER" id="PTHR45398">
    <property type="match status" value="1"/>
</dbReference>
<dbReference type="SUPFAM" id="SSF52777">
    <property type="entry name" value="CoA-dependent acyltransferases"/>
    <property type="match status" value="2"/>
</dbReference>
<dbReference type="InterPro" id="IPR001242">
    <property type="entry name" value="Condensation_dom"/>
</dbReference>
<dbReference type="InterPro" id="IPR000873">
    <property type="entry name" value="AMP-dep_synth/lig_dom"/>
</dbReference>
<dbReference type="InterPro" id="IPR023213">
    <property type="entry name" value="CAT-like_dom_sf"/>
</dbReference>
<dbReference type="Proteomes" id="UP000285301">
    <property type="component" value="Unassembled WGS sequence"/>
</dbReference>
<dbReference type="InterPro" id="IPR009081">
    <property type="entry name" value="PP-bd_ACP"/>
</dbReference>
<protein>
    <recommendedName>
        <fullName evidence="3">Carrier domain-containing protein</fullName>
    </recommendedName>
</protein>
<dbReference type="Gene3D" id="3.40.50.12780">
    <property type="entry name" value="N-terminal domain of ligase-like"/>
    <property type="match status" value="1"/>
</dbReference>
<dbReference type="InterPro" id="IPR036736">
    <property type="entry name" value="ACP-like_sf"/>
</dbReference>
<dbReference type="EMBL" id="NCKU01010353">
    <property type="protein sequence ID" value="RWS00855.1"/>
    <property type="molecule type" value="Genomic_DNA"/>
</dbReference>
<dbReference type="PROSITE" id="PS50075">
    <property type="entry name" value="CARRIER"/>
    <property type="match status" value="1"/>
</dbReference>
<keyword evidence="1" id="KW-0596">Phosphopantetheine</keyword>
<dbReference type="STRING" id="1965070.A0A3S3NSD3"/>
<feature type="domain" description="Carrier" evidence="3">
    <location>
        <begin position="550"/>
        <end position="624"/>
    </location>
</feature>
<feature type="non-terminal residue" evidence="4">
    <location>
        <position position="1303"/>
    </location>
</feature>
<evidence type="ECO:0000313" key="5">
    <source>
        <dbReference type="Proteomes" id="UP000285301"/>
    </source>
</evidence>
<comment type="caution">
    <text evidence="4">The sequence shown here is derived from an EMBL/GenBank/DDBJ whole genome shotgun (WGS) entry which is preliminary data.</text>
</comment>
<dbReference type="Gene3D" id="3.30.559.10">
    <property type="entry name" value="Chloramphenicol acetyltransferase-like domain"/>
    <property type="match status" value="1"/>
</dbReference>
<dbReference type="OrthoDB" id="7440309at2759"/>
<dbReference type="PROSITE" id="PS00455">
    <property type="entry name" value="AMP_BINDING"/>
    <property type="match status" value="1"/>
</dbReference>